<proteinExistence type="predicted"/>
<evidence type="ECO:0000256" key="1">
    <source>
        <dbReference type="SAM" id="MobiDB-lite"/>
    </source>
</evidence>
<reference evidence="2" key="1">
    <citation type="journal article" date="2023" name="G3 (Bethesda)">
        <title>A reference genome for the long-term kleptoplast-retaining sea slug Elysia crispata morphotype clarki.</title>
        <authorList>
            <person name="Eastman K.E."/>
            <person name="Pendleton A.L."/>
            <person name="Shaikh M.A."/>
            <person name="Suttiyut T."/>
            <person name="Ogas R."/>
            <person name="Tomko P."/>
            <person name="Gavelis G."/>
            <person name="Widhalm J.R."/>
            <person name="Wisecaver J.H."/>
        </authorList>
    </citation>
    <scope>NUCLEOTIDE SEQUENCE</scope>
    <source>
        <strain evidence="2">ECLA1</strain>
    </source>
</reference>
<accession>A0AAE0YRP9</accession>
<comment type="caution">
    <text evidence="2">The sequence shown here is derived from an EMBL/GenBank/DDBJ whole genome shotgun (WGS) entry which is preliminary data.</text>
</comment>
<gene>
    <name evidence="2" type="ORF">RRG08_032972</name>
</gene>
<dbReference type="Proteomes" id="UP001283361">
    <property type="component" value="Unassembled WGS sequence"/>
</dbReference>
<evidence type="ECO:0000313" key="2">
    <source>
        <dbReference type="EMBL" id="KAK3756049.1"/>
    </source>
</evidence>
<sequence>MPEKFQEACRAARSVMTVKDCVPLPVGNDVRCLTGAPLHGAALGEGRCGPNLSQFEDEFYLMLQELLRRKIPGRAPLVEGSFDGHQWASSHRSSGCVRPTRNGASDKYKTKRATIPPSEVLGETGQLERRRHISPRLATHMAGCSRTPSQISDSIKWRDTFGVVNFLTLKVSHFPVRSHGAGRRVQFPCPRGDNVTSAQCTGIWRVQQASELSALAHRLIIVLDVEPPSVT</sequence>
<feature type="region of interest" description="Disordered" evidence="1">
    <location>
        <begin position="89"/>
        <end position="108"/>
    </location>
</feature>
<dbReference type="EMBL" id="JAWDGP010005567">
    <property type="protein sequence ID" value="KAK3756049.1"/>
    <property type="molecule type" value="Genomic_DNA"/>
</dbReference>
<organism evidence="2 3">
    <name type="scientific">Elysia crispata</name>
    <name type="common">lettuce slug</name>
    <dbReference type="NCBI Taxonomy" id="231223"/>
    <lineage>
        <taxon>Eukaryota</taxon>
        <taxon>Metazoa</taxon>
        <taxon>Spiralia</taxon>
        <taxon>Lophotrochozoa</taxon>
        <taxon>Mollusca</taxon>
        <taxon>Gastropoda</taxon>
        <taxon>Heterobranchia</taxon>
        <taxon>Euthyneura</taxon>
        <taxon>Panpulmonata</taxon>
        <taxon>Sacoglossa</taxon>
        <taxon>Placobranchoidea</taxon>
        <taxon>Plakobranchidae</taxon>
        <taxon>Elysia</taxon>
    </lineage>
</organism>
<keyword evidence="3" id="KW-1185">Reference proteome</keyword>
<dbReference type="AlphaFoldDB" id="A0AAE0YRP9"/>
<protein>
    <submittedName>
        <fullName evidence="2">Uncharacterized protein</fullName>
    </submittedName>
</protein>
<name>A0AAE0YRP9_9GAST</name>
<evidence type="ECO:0000313" key="3">
    <source>
        <dbReference type="Proteomes" id="UP001283361"/>
    </source>
</evidence>